<sequence>MSDQMNRTLAAIAGATTFVLGAGTPAVAGLVAHSGPYDTLSAYPYAGASLDTRLGMTTGTIPV</sequence>
<dbReference type="AlphaFoldDB" id="A0A937X4X5"/>
<proteinExistence type="predicted"/>
<dbReference type="Proteomes" id="UP000703893">
    <property type="component" value="Unassembled WGS sequence"/>
</dbReference>
<evidence type="ECO:0000313" key="1">
    <source>
        <dbReference type="EMBL" id="MBM3275398.1"/>
    </source>
</evidence>
<gene>
    <name evidence="1" type="ORF">FJZ00_09605</name>
</gene>
<comment type="caution">
    <text evidence="1">The sequence shown here is derived from an EMBL/GenBank/DDBJ whole genome shotgun (WGS) entry which is preliminary data.</text>
</comment>
<accession>A0A937X4X5</accession>
<evidence type="ECO:0000313" key="2">
    <source>
        <dbReference type="Proteomes" id="UP000703893"/>
    </source>
</evidence>
<dbReference type="EMBL" id="VGJX01000559">
    <property type="protein sequence ID" value="MBM3275398.1"/>
    <property type="molecule type" value="Genomic_DNA"/>
</dbReference>
<reference evidence="1 2" key="1">
    <citation type="submission" date="2019-03" db="EMBL/GenBank/DDBJ databases">
        <title>Lake Tanganyika Metagenome-Assembled Genomes (MAGs).</title>
        <authorList>
            <person name="Tran P."/>
        </authorList>
    </citation>
    <scope>NUCLEOTIDE SEQUENCE [LARGE SCALE GENOMIC DNA]</scope>
    <source>
        <strain evidence="1">K_DeepCast_65m_m2_236</strain>
    </source>
</reference>
<organism evidence="1 2">
    <name type="scientific">Candidatus Tanganyikabacteria bacterium</name>
    <dbReference type="NCBI Taxonomy" id="2961651"/>
    <lineage>
        <taxon>Bacteria</taxon>
        <taxon>Bacillati</taxon>
        <taxon>Candidatus Sericytochromatia</taxon>
        <taxon>Candidatus Tanganyikabacteria</taxon>
    </lineage>
</organism>
<protein>
    <submittedName>
        <fullName evidence="1">Uncharacterized protein</fullName>
    </submittedName>
</protein>
<name>A0A937X4X5_9BACT</name>
<feature type="non-terminal residue" evidence="1">
    <location>
        <position position="63"/>
    </location>
</feature>